<comment type="caution">
    <text evidence="2">The sequence shown here is derived from an EMBL/GenBank/DDBJ whole genome shotgun (WGS) entry which is preliminary data.</text>
</comment>
<proteinExistence type="predicted"/>
<dbReference type="GO" id="GO:0004733">
    <property type="term" value="F:pyridoxamine phosphate oxidase activity"/>
    <property type="evidence" value="ECO:0007669"/>
    <property type="project" value="UniProtKB-EC"/>
</dbReference>
<reference evidence="2 3" key="1">
    <citation type="submission" date="2011-02" db="EMBL/GenBank/DDBJ databases">
        <authorList>
            <person name="Muzny D."/>
            <person name="Qin X."/>
            <person name="Deng J."/>
            <person name="Jiang H."/>
            <person name="Liu Y."/>
            <person name="Qu J."/>
            <person name="Song X.-Z."/>
            <person name="Zhang L."/>
            <person name="Thornton R."/>
            <person name="Coyle M."/>
            <person name="Francisco L."/>
            <person name="Jackson L."/>
            <person name="Javaid M."/>
            <person name="Korchina V."/>
            <person name="Kovar C."/>
            <person name="Mata R."/>
            <person name="Mathew T."/>
            <person name="Ngo R."/>
            <person name="Nguyen L."/>
            <person name="Nguyen N."/>
            <person name="Okwuonu G."/>
            <person name="Ongeri F."/>
            <person name="Pham C."/>
            <person name="Simmons D."/>
            <person name="Wilczek-Boney K."/>
            <person name="Hale W."/>
            <person name="Jakkamsetti A."/>
            <person name="Pham P."/>
            <person name="Ruth R."/>
            <person name="San Lucas F."/>
            <person name="Warren J."/>
            <person name="Zhang J."/>
            <person name="Zhao Z."/>
            <person name="Zhou C."/>
            <person name="Zhu D."/>
            <person name="Lee S."/>
            <person name="Bess C."/>
            <person name="Blankenburg K."/>
            <person name="Forbes L."/>
            <person name="Fu Q."/>
            <person name="Gubbala S."/>
            <person name="Hirani K."/>
            <person name="Jayaseelan J.C."/>
            <person name="Lara F."/>
            <person name="Munidasa M."/>
            <person name="Palculict T."/>
            <person name="Patil S."/>
            <person name="Pu L.-L."/>
            <person name="Saada N."/>
            <person name="Tang L."/>
            <person name="Weissenberger G."/>
            <person name="Zhu Y."/>
            <person name="Hemphill L."/>
            <person name="Shang Y."/>
            <person name="Youmans B."/>
            <person name="Ayvaz T."/>
            <person name="Ross M."/>
            <person name="Santibanez J."/>
            <person name="Aqrawi P."/>
            <person name="Gross S."/>
            <person name="Joshi V."/>
            <person name="Fowler G."/>
            <person name="Nazareth L."/>
            <person name="Reid J."/>
            <person name="Worley K."/>
            <person name="Petrosino J."/>
            <person name="Highlander S."/>
            <person name="Gibbs R."/>
        </authorList>
    </citation>
    <scope>NUCLEOTIDE SEQUENCE [LARGE SCALE GENOMIC DNA]</scope>
    <source>
        <strain evidence="2 3">ATCC BAA-1200</strain>
    </source>
</reference>
<feature type="region of interest" description="Disordered" evidence="1">
    <location>
        <begin position="1"/>
        <end position="28"/>
    </location>
</feature>
<dbReference type="HOGENOM" id="CLU_2634405_0_0_4"/>
<protein>
    <submittedName>
        <fullName evidence="2">Pyridoxamine 5'-phosphate oxidase</fullName>
        <ecNumber evidence="2">1.4.3.5</ecNumber>
    </submittedName>
</protein>
<gene>
    <name evidence="2" type="primary">pdxH</name>
    <name evidence="2" type="ORF">HMPREF9123_2147</name>
</gene>
<accession>F2BEJ1</accession>
<organism evidence="2 3">
    <name type="scientific">Neisseria bacilliformis ATCC BAA-1200</name>
    <dbReference type="NCBI Taxonomy" id="888742"/>
    <lineage>
        <taxon>Bacteria</taxon>
        <taxon>Pseudomonadati</taxon>
        <taxon>Pseudomonadota</taxon>
        <taxon>Betaproteobacteria</taxon>
        <taxon>Neisseriales</taxon>
        <taxon>Neisseriaceae</taxon>
        <taxon>Neisseria</taxon>
    </lineage>
</organism>
<evidence type="ECO:0000313" key="2">
    <source>
        <dbReference type="EMBL" id="EGF09896.1"/>
    </source>
</evidence>
<sequence>MSPRDGARGLVRITQPPPHTPPPKPRAWLHCTSYPNIKGRLKKRNPLFQTAFYVPAWERQVGRAFMPDRLTPSPVRR</sequence>
<keyword evidence="3" id="KW-1185">Reference proteome</keyword>
<keyword evidence="2" id="KW-0560">Oxidoreductase</keyword>
<dbReference type="AlphaFoldDB" id="F2BEJ1"/>
<dbReference type="EC" id="1.4.3.5" evidence="2"/>
<evidence type="ECO:0000256" key="1">
    <source>
        <dbReference type="SAM" id="MobiDB-lite"/>
    </source>
</evidence>
<dbReference type="EMBL" id="AFAY01000046">
    <property type="protein sequence ID" value="EGF09896.1"/>
    <property type="molecule type" value="Genomic_DNA"/>
</dbReference>
<dbReference type="Proteomes" id="UP000004105">
    <property type="component" value="Unassembled WGS sequence"/>
</dbReference>
<feature type="compositionally biased region" description="Pro residues" evidence="1">
    <location>
        <begin position="15"/>
        <end position="25"/>
    </location>
</feature>
<name>F2BEJ1_9NEIS</name>
<evidence type="ECO:0000313" key="3">
    <source>
        <dbReference type="Proteomes" id="UP000004105"/>
    </source>
</evidence>